<name>A0ABD5WJ94_9EURY</name>
<evidence type="ECO:0000313" key="3">
    <source>
        <dbReference type="Proteomes" id="UP001596407"/>
    </source>
</evidence>
<dbReference type="RefSeq" id="WP_276281567.1">
    <property type="nucleotide sequence ID" value="NZ_CP119809.1"/>
</dbReference>
<proteinExistence type="predicted"/>
<organism evidence="2 3">
    <name type="scientific">Halorussus caseinilyticus</name>
    <dbReference type="NCBI Taxonomy" id="3034025"/>
    <lineage>
        <taxon>Archaea</taxon>
        <taxon>Methanobacteriati</taxon>
        <taxon>Methanobacteriota</taxon>
        <taxon>Stenosarchaea group</taxon>
        <taxon>Halobacteria</taxon>
        <taxon>Halobacteriales</taxon>
        <taxon>Haladaptataceae</taxon>
        <taxon>Halorussus</taxon>
    </lineage>
</organism>
<accession>A0ABD5WJ94</accession>
<dbReference type="Proteomes" id="UP001596407">
    <property type="component" value="Unassembled WGS sequence"/>
</dbReference>
<dbReference type="GeneID" id="79302777"/>
<dbReference type="AlphaFoldDB" id="A0ABD5WJ94"/>
<gene>
    <name evidence="2" type="ORF">ACFQJ6_11070</name>
</gene>
<evidence type="ECO:0000313" key="2">
    <source>
        <dbReference type="EMBL" id="MFC7080581.1"/>
    </source>
</evidence>
<sequence length="77" mass="8738">MDSESSARWEYRVVKPPRETSQKEARDPTPTLAEFAADGWELDETIDYVGGGTKFLVFRRPVAETDTRRDGSEADDE</sequence>
<comment type="caution">
    <text evidence="2">The sequence shown here is derived from an EMBL/GenBank/DDBJ whole genome shotgun (WGS) entry which is preliminary data.</text>
</comment>
<protein>
    <submittedName>
        <fullName evidence="2">DUF4177 domain-containing protein</fullName>
    </submittedName>
</protein>
<evidence type="ECO:0000256" key="1">
    <source>
        <dbReference type="SAM" id="MobiDB-lite"/>
    </source>
</evidence>
<keyword evidence="3" id="KW-1185">Reference proteome</keyword>
<reference evidence="2 3" key="1">
    <citation type="journal article" date="2019" name="Int. J. Syst. Evol. Microbiol.">
        <title>The Global Catalogue of Microorganisms (GCM) 10K type strain sequencing project: providing services to taxonomists for standard genome sequencing and annotation.</title>
        <authorList>
            <consortium name="The Broad Institute Genomics Platform"/>
            <consortium name="The Broad Institute Genome Sequencing Center for Infectious Disease"/>
            <person name="Wu L."/>
            <person name="Ma J."/>
        </authorList>
    </citation>
    <scope>NUCLEOTIDE SEQUENCE [LARGE SCALE GENOMIC DNA]</scope>
    <source>
        <strain evidence="2 3">DT72</strain>
    </source>
</reference>
<dbReference type="EMBL" id="JBHSZH010000005">
    <property type="protein sequence ID" value="MFC7080581.1"/>
    <property type="molecule type" value="Genomic_DNA"/>
</dbReference>
<feature type="compositionally biased region" description="Basic and acidic residues" evidence="1">
    <location>
        <begin position="1"/>
        <end position="27"/>
    </location>
</feature>
<feature type="region of interest" description="Disordered" evidence="1">
    <location>
        <begin position="1"/>
        <end position="29"/>
    </location>
</feature>